<accession>A0A8J6AR93</accession>
<keyword evidence="2" id="KW-0012">Acyltransferase</keyword>
<dbReference type="InterPro" id="IPR016181">
    <property type="entry name" value="Acyl_CoA_acyltransferase"/>
</dbReference>
<proteinExistence type="predicted"/>
<evidence type="ECO:0000313" key="5">
    <source>
        <dbReference type="Proteomes" id="UP000717585"/>
    </source>
</evidence>
<dbReference type="InterPro" id="IPR051646">
    <property type="entry name" value="NatB_acetyltransferase_subunit"/>
</dbReference>
<dbReference type="Gene3D" id="3.40.630.30">
    <property type="match status" value="1"/>
</dbReference>
<feature type="domain" description="N-acetyltransferase" evidence="3">
    <location>
        <begin position="2"/>
        <end position="156"/>
    </location>
</feature>
<dbReference type="PANTHER" id="PTHR45910">
    <property type="entry name" value="N-ALPHA-ACETYLTRANSFERASE 20"/>
    <property type="match status" value="1"/>
</dbReference>
<dbReference type="SUPFAM" id="SSF55729">
    <property type="entry name" value="Acyl-CoA N-acyltransferases (Nat)"/>
    <property type="match status" value="1"/>
</dbReference>
<name>A0A8J6AR93_9EUKA</name>
<dbReference type="PROSITE" id="PS51186">
    <property type="entry name" value="GNAT"/>
    <property type="match status" value="1"/>
</dbReference>
<sequence>MTHLRMMHVDDMFTFNNVNFDSYTETYRVSFYHNYIARWPGMCQIAQAVNGSIQGYMIGKSEDLSGGADLPHSLRGHVSAVTVDPRYRRNGVASQLMDNFEAVSEKQYKGYFIDLFVRASNKTAIEFYKRRGYIVYREVANYYGDEDAYDMRKATALDREKETLTPKATRIAPNEYD</sequence>
<comment type="caution">
    <text evidence="4">The sequence shown here is derived from an EMBL/GenBank/DDBJ whole genome shotgun (WGS) entry which is preliminary data.</text>
</comment>
<dbReference type="GO" id="GO:0031416">
    <property type="term" value="C:NatB complex"/>
    <property type="evidence" value="ECO:0007669"/>
    <property type="project" value="TreeGrafter"/>
</dbReference>
<dbReference type="CDD" id="cd04301">
    <property type="entry name" value="NAT_SF"/>
    <property type="match status" value="1"/>
</dbReference>
<dbReference type="EMBL" id="JAHDYR010000066">
    <property type="protein sequence ID" value="KAG9390155.1"/>
    <property type="molecule type" value="Genomic_DNA"/>
</dbReference>
<evidence type="ECO:0000313" key="4">
    <source>
        <dbReference type="EMBL" id="KAG9390155.1"/>
    </source>
</evidence>
<evidence type="ECO:0000256" key="2">
    <source>
        <dbReference type="ARBA" id="ARBA00023315"/>
    </source>
</evidence>
<dbReference type="Proteomes" id="UP000717585">
    <property type="component" value="Unassembled WGS sequence"/>
</dbReference>
<keyword evidence="5" id="KW-1185">Reference proteome</keyword>
<dbReference type="OrthoDB" id="10264728at2759"/>
<dbReference type="InterPro" id="IPR000182">
    <property type="entry name" value="GNAT_dom"/>
</dbReference>
<dbReference type="AlphaFoldDB" id="A0A8J6AR93"/>
<evidence type="ECO:0000256" key="1">
    <source>
        <dbReference type="ARBA" id="ARBA00022679"/>
    </source>
</evidence>
<protein>
    <submittedName>
        <fullName evidence="4">Acetyltransferase (GNAT) family</fullName>
    </submittedName>
</protein>
<keyword evidence="1" id="KW-0808">Transferase</keyword>
<organism evidence="4 5">
    <name type="scientific">Carpediemonas membranifera</name>
    <dbReference type="NCBI Taxonomy" id="201153"/>
    <lineage>
        <taxon>Eukaryota</taxon>
        <taxon>Metamonada</taxon>
        <taxon>Carpediemonas-like organisms</taxon>
        <taxon>Carpediemonas</taxon>
    </lineage>
</organism>
<gene>
    <name evidence="4" type="ORF">J8273_8195</name>
</gene>
<dbReference type="GO" id="GO:0004596">
    <property type="term" value="F:protein-N-terminal amino-acid acetyltransferase activity"/>
    <property type="evidence" value="ECO:0007669"/>
    <property type="project" value="TreeGrafter"/>
</dbReference>
<dbReference type="Pfam" id="PF00583">
    <property type="entry name" value="Acetyltransf_1"/>
    <property type="match status" value="1"/>
</dbReference>
<dbReference type="PANTHER" id="PTHR45910:SF1">
    <property type="entry name" value="N-ALPHA-ACETYLTRANSFERASE 20"/>
    <property type="match status" value="1"/>
</dbReference>
<reference evidence="4" key="1">
    <citation type="submission" date="2021-05" db="EMBL/GenBank/DDBJ databases">
        <title>A free-living protist that lacks canonical eukaryotic 1 DNA replication and segregation systems.</title>
        <authorList>
            <person name="Salas-Leiva D.E."/>
            <person name="Tromer E.C."/>
            <person name="Curtis B.A."/>
            <person name="Jerlstrom-Hultqvist J."/>
            <person name="Kolisko M."/>
            <person name="Yi Z."/>
            <person name="Salas-Leiva J.S."/>
            <person name="Gallot-Lavallee L."/>
            <person name="Kops G.J.P.L."/>
            <person name="Archibald J.M."/>
            <person name="Simpson A.G.B."/>
            <person name="Roger A.J."/>
        </authorList>
    </citation>
    <scope>NUCLEOTIDE SEQUENCE</scope>
    <source>
        <strain evidence="4">BICM</strain>
    </source>
</reference>
<evidence type="ECO:0000259" key="3">
    <source>
        <dbReference type="PROSITE" id="PS51186"/>
    </source>
</evidence>